<dbReference type="Proteomes" id="UP000499080">
    <property type="component" value="Unassembled WGS sequence"/>
</dbReference>
<dbReference type="EMBL" id="BGPR01001756">
    <property type="protein sequence ID" value="GBM61194.1"/>
    <property type="molecule type" value="Genomic_DNA"/>
</dbReference>
<accession>A0A4Y2H9T0</accession>
<dbReference type="AlphaFoldDB" id="A0A4Y2H9T0"/>
<protein>
    <submittedName>
        <fullName evidence="2">Uncharacterized protein</fullName>
    </submittedName>
</protein>
<dbReference type="OrthoDB" id="8374193at2759"/>
<comment type="caution">
    <text evidence="2">The sequence shown here is derived from an EMBL/GenBank/DDBJ whole genome shotgun (WGS) entry which is preliminary data.</text>
</comment>
<feature type="compositionally biased region" description="Polar residues" evidence="1">
    <location>
        <begin position="90"/>
        <end position="101"/>
    </location>
</feature>
<evidence type="ECO:0000256" key="1">
    <source>
        <dbReference type="SAM" id="MobiDB-lite"/>
    </source>
</evidence>
<feature type="region of interest" description="Disordered" evidence="1">
    <location>
        <begin position="82"/>
        <end position="101"/>
    </location>
</feature>
<proteinExistence type="predicted"/>
<evidence type="ECO:0000313" key="3">
    <source>
        <dbReference type="Proteomes" id="UP000499080"/>
    </source>
</evidence>
<name>A0A4Y2H9T0_ARAVE</name>
<organism evidence="2 3">
    <name type="scientific">Araneus ventricosus</name>
    <name type="common">Orbweaver spider</name>
    <name type="synonym">Epeira ventricosa</name>
    <dbReference type="NCBI Taxonomy" id="182803"/>
    <lineage>
        <taxon>Eukaryota</taxon>
        <taxon>Metazoa</taxon>
        <taxon>Ecdysozoa</taxon>
        <taxon>Arthropoda</taxon>
        <taxon>Chelicerata</taxon>
        <taxon>Arachnida</taxon>
        <taxon>Araneae</taxon>
        <taxon>Araneomorphae</taxon>
        <taxon>Entelegynae</taxon>
        <taxon>Araneoidea</taxon>
        <taxon>Araneidae</taxon>
        <taxon>Araneus</taxon>
    </lineage>
</organism>
<evidence type="ECO:0000313" key="2">
    <source>
        <dbReference type="EMBL" id="GBM61194.1"/>
    </source>
</evidence>
<keyword evidence="3" id="KW-1185">Reference proteome</keyword>
<sequence length="200" mass="22696">MIHRYGPLSPRRFREQKKLAILEYLKSPIWFKHDYCTPQKLSFRLQHPAKALLPVSSYEETITTENHVKSLTNDNNVELEEEMGDPDFSLPSTSKSNPKSVTIELSRNPFKSPKITPISDRLKLSLNQRTGLVASTAKEGAVNIDELSLSRETVRRTSKKVQGLKSIGEIIFLRCTKTGPRSLAVLDFPCAPSTKKFIRR</sequence>
<gene>
    <name evidence="2" type="ORF">AVEN_241579_1</name>
</gene>
<reference evidence="2 3" key="1">
    <citation type="journal article" date="2019" name="Sci. Rep.">
        <title>Orb-weaving spider Araneus ventricosus genome elucidates the spidroin gene catalogue.</title>
        <authorList>
            <person name="Kono N."/>
            <person name="Nakamura H."/>
            <person name="Ohtoshi R."/>
            <person name="Moran D.A.P."/>
            <person name="Shinohara A."/>
            <person name="Yoshida Y."/>
            <person name="Fujiwara M."/>
            <person name="Mori M."/>
            <person name="Tomita M."/>
            <person name="Arakawa K."/>
        </authorList>
    </citation>
    <scope>NUCLEOTIDE SEQUENCE [LARGE SCALE GENOMIC DNA]</scope>
</reference>